<evidence type="ECO:0000256" key="7">
    <source>
        <dbReference type="RuleBase" id="RU363032"/>
    </source>
</evidence>
<keyword evidence="2 7" id="KW-0813">Transport</keyword>
<keyword evidence="4 7" id="KW-0812">Transmembrane</keyword>
<dbReference type="InterPro" id="IPR000515">
    <property type="entry name" value="MetI-like"/>
</dbReference>
<dbReference type="CDD" id="cd06261">
    <property type="entry name" value="TM_PBP2"/>
    <property type="match status" value="1"/>
</dbReference>
<evidence type="ECO:0000256" key="5">
    <source>
        <dbReference type="ARBA" id="ARBA00022989"/>
    </source>
</evidence>
<evidence type="ECO:0000313" key="10">
    <source>
        <dbReference type="Proteomes" id="UP000651482"/>
    </source>
</evidence>
<feature type="domain" description="ABC transmembrane type-1" evidence="8">
    <location>
        <begin position="79"/>
        <end position="290"/>
    </location>
</feature>
<gene>
    <name evidence="9" type="ORF">IAG03_00675</name>
</gene>
<dbReference type="GO" id="GO:0005886">
    <property type="term" value="C:plasma membrane"/>
    <property type="evidence" value="ECO:0007669"/>
    <property type="project" value="UniProtKB-SubCell"/>
</dbReference>
<evidence type="ECO:0000256" key="2">
    <source>
        <dbReference type="ARBA" id="ARBA00022448"/>
    </source>
</evidence>
<feature type="transmembrane region" description="Helical" evidence="7">
    <location>
        <begin position="168"/>
        <end position="191"/>
    </location>
</feature>
<dbReference type="AlphaFoldDB" id="A0A926HRP0"/>
<dbReference type="PANTHER" id="PTHR30193:SF37">
    <property type="entry name" value="INNER MEMBRANE ABC TRANSPORTER PERMEASE PROTEIN YCJO"/>
    <property type="match status" value="1"/>
</dbReference>
<dbReference type="Proteomes" id="UP000651482">
    <property type="component" value="Unassembled WGS sequence"/>
</dbReference>
<comment type="caution">
    <text evidence="9">The sequence shown here is derived from an EMBL/GenBank/DDBJ whole genome shotgun (WGS) entry which is preliminary data.</text>
</comment>
<keyword evidence="10" id="KW-1185">Reference proteome</keyword>
<dbReference type="RefSeq" id="WP_249317738.1">
    <property type="nucleotide sequence ID" value="NZ_JACRSN010000001.1"/>
</dbReference>
<dbReference type="PANTHER" id="PTHR30193">
    <property type="entry name" value="ABC TRANSPORTER PERMEASE PROTEIN"/>
    <property type="match status" value="1"/>
</dbReference>
<dbReference type="Pfam" id="PF00528">
    <property type="entry name" value="BPD_transp_1"/>
    <property type="match status" value="1"/>
</dbReference>
<evidence type="ECO:0000259" key="8">
    <source>
        <dbReference type="PROSITE" id="PS50928"/>
    </source>
</evidence>
<evidence type="ECO:0000256" key="4">
    <source>
        <dbReference type="ARBA" id="ARBA00022692"/>
    </source>
</evidence>
<dbReference type="SUPFAM" id="SSF161098">
    <property type="entry name" value="MetI-like"/>
    <property type="match status" value="1"/>
</dbReference>
<organism evidence="9 10">
    <name type="scientific">Yeguia hominis</name>
    <dbReference type="NCBI Taxonomy" id="2763662"/>
    <lineage>
        <taxon>Bacteria</taxon>
        <taxon>Bacillati</taxon>
        <taxon>Bacillota</taxon>
        <taxon>Clostridia</taxon>
        <taxon>Eubacteriales</taxon>
        <taxon>Yeguiaceae</taxon>
        <taxon>Yeguia</taxon>
    </lineage>
</organism>
<evidence type="ECO:0000256" key="6">
    <source>
        <dbReference type="ARBA" id="ARBA00023136"/>
    </source>
</evidence>
<reference evidence="9" key="1">
    <citation type="submission" date="2020-08" db="EMBL/GenBank/DDBJ databases">
        <title>Genome public.</title>
        <authorList>
            <person name="Liu C."/>
            <person name="Sun Q."/>
        </authorList>
    </citation>
    <scope>NUCLEOTIDE SEQUENCE</scope>
    <source>
        <strain evidence="9">NSJ-40</strain>
    </source>
</reference>
<evidence type="ECO:0000313" key="9">
    <source>
        <dbReference type="EMBL" id="MBC8532536.1"/>
    </source>
</evidence>
<dbReference type="Gene3D" id="1.10.3720.10">
    <property type="entry name" value="MetI-like"/>
    <property type="match status" value="1"/>
</dbReference>
<keyword evidence="5 7" id="KW-1133">Transmembrane helix</keyword>
<evidence type="ECO:0000256" key="1">
    <source>
        <dbReference type="ARBA" id="ARBA00004651"/>
    </source>
</evidence>
<sequence>MQHRAKRGRTAQFLHRYKTPYLFILPFFLIFFVFQLYPMIQSLIYSFQEYDGLSAAQYVGLKNYRDLFHADNYAFWDSLKNTAIYWVVCSVLVIVLSVLMAMLLNYKHLRGTGAFKTLTFLPYVCASVAVALVFKMLFDTNSGLVNEFLQLLGAQPVDWLTSSRWSRVPVIILFCWRSIPWFSVIVLSGLLSIPGDYYEAAIVDGANFVQQFFRITLPLLGNILFFCFITVTCDTWKMFNESYVLKGPAYSNATLFQLMYEHAFTTFRLGYASAIGYVLAVITILVSIIQFYVRRTQEQLL</sequence>
<name>A0A926HRP0_9FIRM</name>
<dbReference type="InterPro" id="IPR035906">
    <property type="entry name" value="MetI-like_sf"/>
</dbReference>
<comment type="similarity">
    <text evidence="7">Belongs to the binding-protein-dependent transport system permease family.</text>
</comment>
<protein>
    <submittedName>
        <fullName evidence="9">Sugar ABC transporter permease</fullName>
    </submittedName>
</protein>
<keyword evidence="6 7" id="KW-0472">Membrane</keyword>
<comment type="subcellular location">
    <subcellularLocation>
        <location evidence="1 7">Cell membrane</location>
        <topology evidence="1 7">Multi-pass membrane protein</topology>
    </subcellularLocation>
</comment>
<dbReference type="PROSITE" id="PS50928">
    <property type="entry name" value="ABC_TM1"/>
    <property type="match status" value="1"/>
</dbReference>
<evidence type="ECO:0000256" key="3">
    <source>
        <dbReference type="ARBA" id="ARBA00022475"/>
    </source>
</evidence>
<accession>A0A926HRP0</accession>
<dbReference type="InterPro" id="IPR051393">
    <property type="entry name" value="ABC_transporter_permease"/>
</dbReference>
<feature type="transmembrane region" description="Helical" evidence="7">
    <location>
        <begin position="21"/>
        <end position="40"/>
    </location>
</feature>
<dbReference type="GO" id="GO:0055085">
    <property type="term" value="P:transmembrane transport"/>
    <property type="evidence" value="ECO:0007669"/>
    <property type="project" value="InterPro"/>
</dbReference>
<feature type="transmembrane region" description="Helical" evidence="7">
    <location>
        <begin position="269"/>
        <end position="293"/>
    </location>
</feature>
<feature type="transmembrane region" description="Helical" evidence="7">
    <location>
        <begin position="212"/>
        <end position="231"/>
    </location>
</feature>
<proteinExistence type="inferred from homology"/>
<feature type="transmembrane region" description="Helical" evidence="7">
    <location>
        <begin position="118"/>
        <end position="138"/>
    </location>
</feature>
<keyword evidence="3" id="KW-1003">Cell membrane</keyword>
<dbReference type="EMBL" id="JACRSN010000001">
    <property type="protein sequence ID" value="MBC8532536.1"/>
    <property type="molecule type" value="Genomic_DNA"/>
</dbReference>
<feature type="transmembrane region" description="Helical" evidence="7">
    <location>
        <begin position="83"/>
        <end position="106"/>
    </location>
</feature>